<feature type="domain" description="Tc1-like transposase DDE" evidence="1">
    <location>
        <begin position="26"/>
        <end position="172"/>
    </location>
</feature>
<dbReference type="InterPro" id="IPR036397">
    <property type="entry name" value="RNaseH_sf"/>
</dbReference>
<dbReference type="EMBL" id="MH341391">
    <property type="protein sequence ID" value="AYN62290.1"/>
    <property type="molecule type" value="Genomic_DNA"/>
</dbReference>
<dbReference type="GO" id="GO:0003676">
    <property type="term" value="F:nucleic acid binding"/>
    <property type="evidence" value="ECO:0007669"/>
    <property type="project" value="InterPro"/>
</dbReference>
<dbReference type="InterPro" id="IPR038717">
    <property type="entry name" value="Tc1-like_DDE_dom"/>
</dbReference>
<dbReference type="InterPro" id="IPR047655">
    <property type="entry name" value="Transpos_IS630-like"/>
</dbReference>
<dbReference type="SUPFAM" id="SSF53098">
    <property type="entry name" value="Ribonuclease H-like"/>
    <property type="match status" value="1"/>
</dbReference>
<reference evidence="2" key="1">
    <citation type="journal article" date="2018" name="ACS Chem. Biol.">
        <title>Insertions within the Saxitoxin Biosynthetic Gene Cluster Result in Differential Toxin Profiles.</title>
        <authorList>
            <person name="Cullen A."/>
            <person name="D'Agostino P.M."/>
            <person name="Mazmouz R."/>
            <person name="Pickford R."/>
            <person name="Wood S."/>
            <person name="Neilan B.A."/>
        </authorList>
    </citation>
    <scope>NUCLEOTIDE SEQUENCE</scope>
    <source>
        <strain evidence="2">CAWBG524</strain>
    </source>
</reference>
<dbReference type="NCBIfam" id="NF033545">
    <property type="entry name" value="transpos_IS630"/>
    <property type="match status" value="1"/>
</dbReference>
<organism evidence="2">
    <name type="scientific">Heteroscytonema crispum UCFS10</name>
    <dbReference type="NCBI Taxonomy" id="1885250"/>
    <lineage>
        <taxon>Bacteria</taxon>
        <taxon>Bacillati</taxon>
        <taxon>Cyanobacteriota</taxon>
        <taxon>Cyanophyceae</taxon>
        <taxon>Nostocales</taxon>
        <taxon>Heteroscytonemataceae</taxon>
        <taxon>Heteroscytonema</taxon>
    </lineage>
</organism>
<accession>A0A3G2KSK8</accession>
<protein>
    <submittedName>
        <fullName evidence="2">Transposase</fullName>
    </submittedName>
</protein>
<sequence length="205" mass="24330">MLLQKKKEIETLLASNRSEIEAGLLRVLLIDECHLMWGDLSGYVWGRTDQEITVPVVNERDKQTYYGAVDYLERKLLLKAYDRGNSKNTIDYLQYLLTESGDQRLLIFWDGATYHRSKEIQSFLDELNQGLPPEQWKIHCVRFAPNCPEQNPIEDIWLQAKTWVRRFCALIPTFSHLKWMFEWFIRHTTFDFATLQMYGVFSKIK</sequence>
<dbReference type="Pfam" id="PF13358">
    <property type="entry name" value="DDE_3"/>
    <property type="match status" value="1"/>
</dbReference>
<dbReference type="InterPro" id="IPR012337">
    <property type="entry name" value="RNaseH-like_sf"/>
</dbReference>
<dbReference type="AlphaFoldDB" id="A0A3G2KSK8"/>
<evidence type="ECO:0000259" key="1">
    <source>
        <dbReference type="Pfam" id="PF13358"/>
    </source>
</evidence>
<evidence type="ECO:0000313" key="2">
    <source>
        <dbReference type="EMBL" id="AYN62290.1"/>
    </source>
</evidence>
<name>A0A3G2KSK8_9CYAN</name>
<proteinExistence type="predicted"/>
<dbReference type="Gene3D" id="3.30.420.10">
    <property type="entry name" value="Ribonuclease H-like superfamily/Ribonuclease H"/>
    <property type="match status" value="1"/>
</dbReference>